<comment type="caution">
    <text evidence="1">The sequence shown here is derived from an EMBL/GenBank/DDBJ whole genome shotgun (WGS) entry which is preliminary data.</text>
</comment>
<evidence type="ECO:0000313" key="1">
    <source>
        <dbReference type="EMBL" id="HIR67101.1"/>
    </source>
</evidence>
<organism evidence="1 2">
    <name type="scientific">Candidatus Coproplasma avicola</name>
    <dbReference type="NCBI Taxonomy" id="2840744"/>
    <lineage>
        <taxon>Bacteria</taxon>
        <taxon>Bacillati</taxon>
        <taxon>Bacillota</taxon>
        <taxon>Clostridia</taxon>
        <taxon>Eubacteriales</taxon>
        <taxon>Candidatus Coproplasma</taxon>
    </lineage>
</organism>
<dbReference type="EMBL" id="DVHK01000077">
    <property type="protein sequence ID" value="HIR67101.1"/>
    <property type="molecule type" value="Genomic_DNA"/>
</dbReference>
<dbReference type="AlphaFoldDB" id="A0A9D1J987"/>
<protein>
    <submittedName>
        <fullName evidence="1">Uncharacterized protein</fullName>
    </submittedName>
</protein>
<dbReference type="Proteomes" id="UP000823913">
    <property type="component" value="Unassembled WGS sequence"/>
</dbReference>
<reference evidence="1" key="1">
    <citation type="submission" date="2020-10" db="EMBL/GenBank/DDBJ databases">
        <authorList>
            <person name="Gilroy R."/>
        </authorList>
    </citation>
    <scope>NUCLEOTIDE SEQUENCE</scope>
    <source>
        <strain evidence="1">ChiW16-3235</strain>
    </source>
</reference>
<sequence length="116" mass="13273">MWNENAPMELLKELPAVLNDANLARIQQIIDYDKFVNSAERGYDLCGQYAPFCNGCDKSRPYSCAISYVRMMQREGVEVKIQSDMEEVLSEKVEQPAEEEQPSKKLIRIAVAKRKA</sequence>
<evidence type="ECO:0000313" key="2">
    <source>
        <dbReference type="Proteomes" id="UP000823913"/>
    </source>
</evidence>
<reference evidence="1" key="2">
    <citation type="journal article" date="2021" name="PeerJ">
        <title>Extensive microbial diversity within the chicken gut microbiome revealed by metagenomics and culture.</title>
        <authorList>
            <person name="Gilroy R."/>
            <person name="Ravi A."/>
            <person name="Getino M."/>
            <person name="Pursley I."/>
            <person name="Horton D.L."/>
            <person name="Alikhan N.F."/>
            <person name="Baker D."/>
            <person name="Gharbi K."/>
            <person name="Hall N."/>
            <person name="Watson M."/>
            <person name="Adriaenssens E.M."/>
            <person name="Foster-Nyarko E."/>
            <person name="Jarju S."/>
            <person name="Secka A."/>
            <person name="Antonio M."/>
            <person name="Oren A."/>
            <person name="Chaudhuri R.R."/>
            <person name="La Ragione R."/>
            <person name="Hildebrand F."/>
            <person name="Pallen M.J."/>
        </authorList>
    </citation>
    <scope>NUCLEOTIDE SEQUENCE</scope>
    <source>
        <strain evidence="1">ChiW16-3235</strain>
    </source>
</reference>
<name>A0A9D1J987_9FIRM</name>
<gene>
    <name evidence="1" type="ORF">IAB94_03510</name>
</gene>
<proteinExistence type="predicted"/>
<accession>A0A9D1J987</accession>